<dbReference type="Proteomes" id="UP000230002">
    <property type="component" value="Unassembled WGS sequence"/>
</dbReference>
<proteinExistence type="predicted"/>
<dbReference type="AlphaFoldDB" id="A0A2G8RY31"/>
<name>A0A2G8RY31_9APHY</name>
<gene>
    <name evidence="2" type="ORF">GSI_12187</name>
</gene>
<evidence type="ECO:0000256" key="1">
    <source>
        <dbReference type="SAM" id="MobiDB-lite"/>
    </source>
</evidence>
<dbReference type="EMBL" id="AYKW01000045">
    <property type="protein sequence ID" value="PIL26429.1"/>
    <property type="molecule type" value="Genomic_DNA"/>
</dbReference>
<keyword evidence="3" id="KW-1185">Reference proteome</keyword>
<accession>A0A2G8RY31</accession>
<sequence length="138" mass="16328">MLRPLRSLLHEHLHPLRHPLVHGTLSRHLHQPVLYRMHEIWHDVPPPASNRLHQPPREPRTRRHRQALGHRRRVIVRVNRAHREISELHAGRRAEESLVVGQPACERFQEPLGRGVHRQTRRAHIACERAHEKHLDGP</sequence>
<organism evidence="2 3">
    <name type="scientific">Ganoderma sinense ZZ0214-1</name>
    <dbReference type="NCBI Taxonomy" id="1077348"/>
    <lineage>
        <taxon>Eukaryota</taxon>
        <taxon>Fungi</taxon>
        <taxon>Dikarya</taxon>
        <taxon>Basidiomycota</taxon>
        <taxon>Agaricomycotina</taxon>
        <taxon>Agaricomycetes</taxon>
        <taxon>Polyporales</taxon>
        <taxon>Polyporaceae</taxon>
        <taxon>Ganoderma</taxon>
    </lineage>
</organism>
<protein>
    <submittedName>
        <fullName evidence="2">Uncharacterized protein</fullName>
    </submittedName>
</protein>
<evidence type="ECO:0000313" key="2">
    <source>
        <dbReference type="EMBL" id="PIL26429.1"/>
    </source>
</evidence>
<reference evidence="2 3" key="1">
    <citation type="journal article" date="2015" name="Sci. Rep.">
        <title>Chromosome-level genome map provides insights into diverse defense mechanisms in the medicinal fungus Ganoderma sinense.</title>
        <authorList>
            <person name="Zhu Y."/>
            <person name="Xu J."/>
            <person name="Sun C."/>
            <person name="Zhou S."/>
            <person name="Xu H."/>
            <person name="Nelson D.R."/>
            <person name="Qian J."/>
            <person name="Song J."/>
            <person name="Luo H."/>
            <person name="Xiang L."/>
            <person name="Li Y."/>
            <person name="Xu Z."/>
            <person name="Ji A."/>
            <person name="Wang L."/>
            <person name="Lu S."/>
            <person name="Hayward A."/>
            <person name="Sun W."/>
            <person name="Li X."/>
            <person name="Schwartz D.C."/>
            <person name="Wang Y."/>
            <person name="Chen S."/>
        </authorList>
    </citation>
    <scope>NUCLEOTIDE SEQUENCE [LARGE SCALE GENOMIC DNA]</scope>
    <source>
        <strain evidence="2 3">ZZ0214-1</strain>
    </source>
</reference>
<comment type="caution">
    <text evidence="2">The sequence shown here is derived from an EMBL/GenBank/DDBJ whole genome shotgun (WGS) entry which is preliminary data.</text>
</comment>
<feature type="region of interest" description="Disordered" evidence="1">
    <location>
        <begin position="45"/>
        <end position="67"/>
    </location>
</feature>
<evidence type="ECO:0000313" key="3">
    <source>
        <dbReference type="Proteomes" id="UP000230002"/>
    </source>
</evidence>